<organism evidence="1 2">
    <name type="scientific">Limosilactobacillus mucosae</name>
    <name type="common">Lactobacillus mucosae</name>
    <dbReference type="NCBI Taxonomy" id="97478"/>
    <lineage>
        <taxon>Bacteria</taxon>
        <taxon>Bacillati</taxon>
        <taxon>Bacillota</taxon>
        <taxon>Bacilli</taxon>
        <taxon>Lactobacillales</taxon>
        <taxon>Lactobacillaceae</taxon>
        <taxon>Limosilactobacillus</taxon>
    </lineage>
</organism>
<name>A0A7L9VSQ0_LIMMU</name>
<protein>
    <recommendedName>
        <fullName evidence="3">Helix-turn-helix domain-containing protein</fullName>
    </recommendedName>
</protein>
<accession>A0A7L9VSQ0</accession>
<gene>
    <name evidence="1" type="ORF">LM011_08180</name>
</gene>
<dbReference type="EMBL" id="CP062966">
    <property type="protein sequence ID" value="QOL69352.1"/>
    <property type="molecule type" value="Genomic_DNA"/>
</dbReference>
<proteinExistence type="predicted"/>
<reference evidence="1 2" key="1">
    <citation type="submission" date="2020-10" db="EMBL/GenBank/DDBJ databases">
        <title>Genome sequencing of Lactobacillus mucosae KCTC 21011.</title>
        <authorList>
            <person name="Kim J."/>
        </authorList>
    </citation>
    <scope>NUCLEOTIDE SEQUENCE [LARGE SCALE GENOMIC DNA]</scope>
    <source>
        <strain evidence="1 2">LM011</strain>
    </source>
</reference>
<sequence length="99" mass="11477">MKQRFSGRNHQRGTALAISEYWWEARDLTISEAVLLTEIERLGKYGDCVESNAYFAEFMGLSKSRASEFIGRLKEKGYIKTQYGTDTNGINYRIIRLTR</sequence>
<dbReference type="SUPFAM" id="SSF46785">
    <property type="entry name" value="Winged helix' DNA-binding domain"/>
    <property type="match status" value="1"/>
</dbReference>
<dbReference type="Proteomes" id="UP000593929">
    <property type="component" value="Chromosome"/>
</dbReference>
<dbReference type="RefSeq" id="WP_056968356.1">
    <property type="nucleotide sequence ID" value="NZ_CBCRVQ010000001.1"/>
</dbReference>
<dbReference type="InterPro" id="IPR036390">
    <property type="entry name" value="WH_DNA-bd_sf"/>
</dbReference>
<dbReference type="InterPro" id="IPR036388">
    <property type="entry name" value="WH-like_DNA-bd_sf"/>
</dbReference>
<evidence type="ECO:0008006" key="3">
    <source>
        <dbReference type="Google" id="ProtNLM"/>
    </source>
</evidence>
<evidence type="ECO:0000313" key="1">
    <source>
        <dbReference type="EMBL" id="QOL69352.1"/>
    </source>
</evidence>
<evidence type="ECO:0000313" key="2">
    <source>
        <dbReference type="Proteomes" id="UP000593929"/>
    </source>
</evidence>
<dbReference type="Gene3D" id="1.10.10.10">
    <property type="entry name" value="Winged helix-like DNA-binding domain superfamily/Winged helix DNA-binding domain"/>
    <property type="match status" value="1"/>
</dbReference>
<dbReference type="AlphaFoldDB" id="A0A7L9VSQ0"/>